<dbReference type="OrthoDB" id="203339at2759"/>
<keyword evidence="3" id="KW-1185">Reference proteome</keyword>
<proteinExistence type="predicted"/>
<gene>
    <name evidence="2" type="ORF">F7725_000503</name>
</gene>
<evidence type="ECO:0000256" key="1">
    <source>
        <dbReference type="SAM" id="MobiDB-lite"/>
    </source>
</evidence>
<feature type="compositionally biased region" description="Low complexity" evidence="1">
    <location>
        <begin position="1"/>
        <end position="28"/>
    </location>
</feature>
<accession>A0A7J5ZIU3</accession>
<evidence type="ECO:0000313" key="3">
    <source>
        <dbReference type="Proteomes" id="UP000518266"/>
    </source>
</evidence>
<organism evidence="2 3">
    <name type="scientific">Dissostichus mawsoni</name>
    <name type="common">Antarctic cod</name>
    <dbReference type="NCBI Taxonomy" id="36200"/>
    <lineage>
        <taxon>Eukaryota</taxon>
        <taxon>Metazoa</taxon>
        <taxon>Chordata</taxon>
        <taxon>Craniata</taxon>
        <taxon>Vertebrata</taxon>
        <taxon>Euteleostomi</taxon>
        <taxon>Actinopterygii</taxon>
        <taxon>Neopterygii</taxon>
        <taxon>Teleostei</taxon>
        <taxon>Neoteleostei</taxon>
        <taxon>Acanthomorphata</taxon>
        <taxon>Eupercaria</taxon>
        <taxon>Perciformes</taxon>
        <taxon>Notothenioidei</taxon>
        <taxon>Nototheniidae</taxon>
        <taxon>Dissostichus</taxon>
    </lineage>
</organism>
<feature type="region of interest" description="Disordered" evidence="1">
    <location>
        <begin position="149"/>
        <end position="274"/>
    </location>
</feature>
<dbReference type="InterPro" id="IPR050181">
    <property type="entry name" value="Cold_shock_domain"/>
</dbReference>
<dbReference type="AlphaFoldDB" id="A0A7J5ZIU3"/>
<dbReference type="EMBL" id="JAAKFY010000002">
    <property type="protein sequence ID" value="KAF3860248.1"/>
    <property type="molecule type" value="Genomic_DNA"/>
</dbReference>
<evidence type="ECO:0000313" key="2">
    <source>
        <dbReference type="EMBL" id="KAF3860248.1"/>
    </source>
</evidence>
<feature type="region of interest" description="Disordered" evidence="1">
    <location>
        <begin position="1"/>
        <end position="31"/>
    </location>
</feature>
<protein>
    <submittedName>
        <fullName evidence="2">Uncharacterized protein</fullName>
    </submittedName>
</protein>
<dbReference type="Proteomes" id="UP000518266">
    <property type="component" value="Unassembled WGS sequence"/>
</dbReference>
<reference evidence="2 3" key="1">
    <citation type="submission" date="2020-03" db="EMBL/GenBank/DDBJ databases">
        <title>Dissostichus mawsoni Genome sequencing and assembly.</title>
        <authorList>
            <person name="Park H."/>
        </authorList>
    </citation>
    <scope>NUCLEOTIDE SEQUENCE [LARGE SCALE GENOMIC DNA]</scope>
    <source>
        <strain evidence="2">DM0001</strain>
        <tissue evidence="2">Muscle</tissue>
    </source>
</reference>
<feature type="compositionally biased region" description="Basic and acidic residues" evidence="1">
    <location>
        <begin position="245"/>
        <end position="254"/>
    </location>
</feature>
<sequence>MSSEAETQQPPDAAADAESPSSPAAEASAVDKKVIGMIQKRTFLYTREQRRQMSPAQEAVQSRVVSTLLTGTASGAIPEEGALLALENIQTTTRVTERVSQATEVVKKAAEMGERAPLKENPSHSSADLLIPADGATLHTLYVDATAAGPPYTNAPRGEMLEGGEGDESQGGPDQGKQPARQSYYRGFKPRFSPRAPPRPRPAQEGEEDKENQGGEGGQNQQPRQRRYRRNFNYRRRRPQAGDKPGPENKEAKTGGDPPAEKTSAPEAQQGGAE</sequence>
<name>A0A7J5ZIU3_DISMA</name>
<dbReference type="PANTHER" id="PTHR11544">
    <property type="entry name" value="COLD SHOCK DOMAIN CONTAINING PROTEINS"/>
    <property type="match status" value="1"/>
</dbReference>
<feature type="compositionally biased region" description="Basic residues" evidence="1">
    <location>
        <begin position="224"/>
        <end position="239"/>
    </location>
</feature>
<comment type="caution">
    <text evidence="2">The sequence shown here is derived from an EMBL/GenBank/DDBJ whole genome shotgun (WGS) entry which is preliminary data.</text>
</comment>